<dbReference type="Proteomes" id="UP000034753">
    <property type="component" value="Unassembled WGS sequence"/>
</dbReference>
<sequence>MSLLKDNSYHILGLDTSVNQKEVSKRSKEILTRLKIDNVPEYDLDLNLFKDFRNEHSVKDAISNLSTPKKQIKEYFFWFQIADTVDEQAVGIFRTGNFDDAVRVWEHHSSADSAKALLYKKNLAILYSLLLYKEENQEYLKKSVALWGELVNSPKFWSSFSKVYKLHDELGAEQDVIDYFKKHVSGYISDIYTDLSNFHKDKSYITIFTKNFGLKGEKIEIDVLNPIYRVINEAVENLEKMKVSDDGVLDKKESEEIKRLIGTIQTELNKLIDLGLYEESKIKVVRDRAAATLRRLSIELNNNLNETGIALGLAKIAEKISGTESFKSKVQQDTKTLQDNLDYKDKEGKHKTVLDPIIADFHAGRTEKAIQTINGYIYNDDTDKELKETLIEIKKVIEERIVKNGKPVAKAPTMQSINGFGTTIYGDTVYAIALFIPIFAIGRYKVTSHGDSSYCPRYTHLAD</sequence>
<accession>A0A0G0ZLM1</accession>
<evidence type="ECO:0000313" key="2">
    <source>
        <dbReference type="Proteomes" id="UP000034753"/>
    </source>
</evidence>
<dbReference type="AlphaFoldDB" id="A0A0G0ZLM1"/>
<name>A0A0G0ZLM1_9BACT</name>
<evidence type="ECO:0000313" key="1">
    <source>
        <dbReference type="EMBL" id="KKS13878.1"/>
    </source>
</evidence>
<dbReference type="EMBL" id="LCBN01000014">
    <property type="protein sequence ID" value="KKS13878.1"/>
    <property type="molecule type" value="Genomic_DNA"/>
</dbReference>
<protein>
    <submittedName>
        <fullName evidence="1">Uncharacterized protein</fullName>
    </submittedName>
</protein>
<reference evidence="1 2" key="1">
    <citation type="journal article" date="2015" name="Nature">
        <title>rRNA introns, odd ribosomes, and small enigmatic genomes across a large radiation of phyla.</title>
        <authorList>
            <person name="Brown C.T."/>
            <person name="Hug L.A."/>
            <person name="Thomas B.C."/>
            <person name="Sharon I."/>
            <person name="Castelle C.J."/>
            <person name="Singh A."/>
            <person name="Wilkins M.J."/>
            <person name="Williams K.H."/>
            <person name="Banfield J.F."/>
        </authorList>
    </citation>
    <scope>NUCLEOTIDE SEQUENCE [LARGE SCALE GENOMIC DNA]</scope>
</reference>
<proteinExistence type="predicted"/>
<organism evidence="1 2">
    <name type="scientific">Candidatus Daviesbacteria bacterium GW2011_GWB1_41_5</name>
    <dbReference type="NCBI Taxonomy" id="1618429"/>
    <lineage>
        <taxon>Bacteria</taxon>
        <taxon>Candidatus Daviesiibacteriota</taxon>
    </lineage>
</organism>
<comment type="caution">
    <text evidence="1">The sequence shown here is derived from an EMBL/GenBank/DDBJ whole genome shotgun (WGS) entry which is preliminary data.</text>
</comment>
<gene>
    <name evidence="1" type="ORF">UU67_C0014G0012</name>
</gene>